<feature type="chain" id="PRO_5020363648" description="Porin" evidence="1">
    <location>
        <begin position="25"/>
        <end position="381"/>
    </location>
</feature>
<dbReference type="RefSeq" id="WP_129061174.1">
    <property type="nucleotide sequence ID" value="NZ_NXIE01000002.1"/>
</dbReference>
<organism evidence="2 3">
    <name type="scientific">Halarcobacter mediterraneus</name>
    <dbReference type="NCBI Taxonomy" id="2023153"/>
    <lineage>
        <taxon>Bacteria</taxon>
        <taxon>Pseudomonadati</taxon>
        <taxon>Campylobacterota</taxon>
        <taxon>Epsilonproteobacteria</taxon>
        <taxon>Campylobacterales</taxon>
        <taxon>Arcobacteraceae</taxon>
        <taxon>Halarcobacter</taxon>
    </lineage>
</organism>
<dbReference type="AlphaFoldDB" id="A0A4Q1ATX5"/>
<proteinExistence type="predicted"/>
<evidence type="ECO:0008006" key="4">
    <source>
        <dbReference type="Google" id="ProtNLM"/>
    </source>
</evidence>
<keyword evidence="1" id="KW-0732">Signal</keyword>
<feature type="signal peptide" evidence="1">
    <location>
        <begin position="1"/>
        <end position="24"/>
    </location>
</feature>
<comment type="caution">
    <text evidence="2">The sequence shown here is derived from an EMBL/GenBank/DDBJ whole genome shotgun (WGS) entry which is preliminary data.</text>
</comment>
<accession>A0A4Q1ATX5</accession>
<sequence>MKKFAKMSLVAAVAVAGLSTVSSAKPLAEAIKDVDVSGTVVYRYNDYNDDIDGGLGSRTSNNYKIGLTAKAKVNEDVTAVTRFLVAGADGGFAGLDTQNGSDANVDVELSNVYFSYTGLANTTVNVGKQGLTTPWTVAVDSDGNEQTGTGILALSNVGPVTLAAAYFNQTNLNTSGQGTALFDGSENLITVAAMGNIGPVALDAWYLDAEDLFDTFTVGANAKFDLDAVNLGVDARYTSLDLDNVDADNVLYKIKLTAKAGIFDATVGYAGTDEEGGLVALDNDSKTAYQTWNMNPNGKADADFYNVSLGVQALPSLHISANLSDMDYANDMEEQEIYAQVVYKMSKNFKTYVRYGTYEKENSTGKTIDDLRGRLQVQYSF</sequence>
<protein>
    <recommendedName>
        <fullName evidence="4">Porin</fullName>
    </recommendedName>
</protein>
<dbReference type="InterPro" id="IPR008439">
    <property type="entry name" value="Campylo_MOMP"/>
</dbReference>
<reference evidence="2 3" key="1">
    <citation type="submission" date="2017-09" db="EMBL/GenBank/DDBJ databases">
        <title>Genomics of the genus Arcobacter.</title>
        <authorList>
            <person name="Perez-Cataluna A."/>
            <person name="Figueras M.J."/>
            <person name="Salas-Masso N."/>
        </authorList>
    </citation>
    <scope>NUCLEOTIDE SEQUENCE [LARGE SCALE GENOMIC DNA]</scope>
    <source>
        <strain evidence="2 3">F156-34</strain>
    </source>
</reference>
<keyword evidence="3" id="KW-1185">Reference proteome</keyword>
<dbReference type="SUPFAM" id="SSF56935">
    <property type="entry name" value="Porins"/>
    <property type="match status" value="1"/>
</dbReference>
<name>A0A4Q1ATX5_9BACT</name>
<gene>
    <name evidence="2" type="ORF">CP965_06005</name>
</gene>
<evidence type="ECO:0000256" key="1">
    <source>
        <dbReference type="SAM" id="SignalP"/>
    </source>
</evidence>
<dbReference type="Gene3D" id="2.40.160.10">
    <property type="entry name" value="Porin"/>
    <property type="match status" value="1"/>
</dbReference>
<dbReference type="Proteomes" id="UP000289718">
    <property type="component" value="Unassembled WGS sequence"/>
</dbReference>
<dbReference type="EMBL" id="NXIE01000002">
    <property type="protein sequence ID" value="RXK13352.1"/>
    <property type="molecule type" value="Genomic_DNA"/>
</dbReference>
<dbReference type="OrthoDB" id="5365239at2"/>
<dbReference type="InterPro" id="IPR023614">
    <property type="entry name" value="Porin_dom_sf"/>
</dbReference>
<evidence type="ECO:0000313" key="2">
    <source>
        <dbReference type="EMBL" id="RXK13352.1"/>
    </source>
</evidence>
<evidence type="ECO:0000313" key="3">
    <source>
        <dbReference type="Proteomes" id="UP000289718"/>
    </source>
</evidence>
<dbReference type="Pfam" id="PF05538">
    <property type="entry name" value="Campylo_MOMP"/>
    <property type="match status" value="1"/>
</dbReference>